<reference evidence="3" key="1">
    <citation type="submission" date="2017-08" db="EMBL/GenBank/DDBJ databases">
        <authorList>
            <person name="Imhoff J.F."/>
            <person name="Rahn T."/>
            <person name="Kuenzel S."/>
            <person name="Neulinger S.C."/>
        </authorList>
    </citation>
    <scope>NUCLEOTIDE SEQUENCE</scope>
    <source>
        <strain evidence="3">DSM 11080</strain>
    </source>
</reference>
<keyword evidence="2" id="KW-1133">Transmembrane helix</keyword>
<evidence type="ECO:0000256" key="1">
    <source>
        <dbReference type="SAM" id="MobiDB-lite"/>
    </source>
</evidence>
<evidence type="ECO:0000256" key="2">
    <source>
        <dbReference type="SAM" id="Phobius"/>
    </source>
</evidence>
<proteinExistence type="predicted"/>
<dbReference type="SMART" id="SM00671">
    <property type="entry name" value="SEL1"/>
    <property type="match status" value="2"/>
</dbReference>
<gene>
    <name evidence="3" type="ORF">CKO40_05930</name>
</gene>
<dbReference type="InterPro" id="IPR011990">
    <property type="entry name" value="TPR-like_helical_dom_sf"/>
</dbReference>
<sequence length="264" mass="29303">MLSEKCPRCGSTNVRPSRWKASDPKRQSLPLFSRFYRCRDCRSRFPAHDRFLILAVGGGVLALILTVGVLTWAVRYQPATAEPEIADVVQGPEAAEADDTEQALDPAERHYRKGLELLRRSAQRGARSALPSAAQWLRRAAEEGHGRAQLMLGVLHEDGSGVIQDYEQALEWYRVAAMQGETVAMHRVGSMLRRGVGADKDLVEAYAWCNIAAARGHREAAIDRDQIGSLLSPKQIKEAQEQSRTFDQELPYIVAKPFTLPAGL</sequence>
<dbReference type="SUPFAM" id="SSF81901">
    <property type="entry name" value="HCP-like"/>
    <property type="match status" value="1"/>
</dbReference>
<evidence type="ECO:0000313" key="4">
    <source>
        <dbReference type="Proteomes" id="UP001296776"/>
    </source>
</evidence>
<dbReference type="Gene3D" id="1.25.40.10">
    <property type="entry name" value="Tetratricopeptide repeat domain"/>
    <property type="match status" value="1"/>
</dbReference>
<evidence type="ECO:0000313" key="3">
    <source>
        <dbReference type="EMBL" id="MBK1704097.1"/>
    </source>
</evidence>
<comment type="caution">
    <text evidence="3">The sequence shown here is derived from an EMBL/GenBank/DDBJ whole genome shotgun (WGS) entry which is preliminary data.</text>
</comment>
<dbReference type="InterPro" id="IPR052945">
    <property type="entry name" value="Mitotic_Regulator"/>
</dbReference>
<reference evidence="3" key="2">
    <citation type="journal article" date="2020" name="Microorganisms">
        <title>Osmotic Adaptation and Compatible Solute Biosynthesis of Phototrophic Bacteria as Revealed from Genome Analyses.</title>
        <authorList>
            <person name="Imhoff J.F."/>
            <person name="Rahn T."/>
            <person name="Kunzel S."/>
            <person name="Keller A."/>
            <person name="Neulinger S.C."/>
        </authorList>
    </citation>
    <scope>NUCLEOTIDE SEQUENCE</scope>
    <source>
        <strain evidence="3">DSM 11080</strain>
    </source>
</reference>
<name>A0AAJ0U3G0_9GAMM</name>
<organism evidence="3 4">
    <name type="scientific">Halochromatium glycolicum</name>
    <dbReference type="NCBI Taxonomy" id="85075"/>
    <lineage>
        <taxon>Bacteria</taxon>
        <taxon>Pseudomonadati</taxon>
        <taxon>Pseudomonadota</taxon>
        <taxon>Gammaproteobacteria</taxon>
        <taxon>Chromatiales</taxon>
        <taxon>Chromatiaceae</taxon>
        <taxon>Halochromatium</taxon>
    </lineage>
</organism>
<dbReference type="EMBL" id="NRSJ01000007">
    <property type="protein sequence ID" value="MBK1704097.1"/>
    <property type="molecule type" value="Genomic_DNA"/>
</dbReference>
<feature type="transmembrane region" description="Helical" evidence="2">
    <location>
        <begin position="51"/>
        <end position="74"/>
    </location>
</feature>
<dbReference type="Proteomes" id="UP001296776">
    <property type="component" value="Unassembled WGS sequence"/>
</dbReference>
<keyword evidence="4" id="KW-1185">Reference proteome</keyword>
<keyword evidence="2" id="KW-0812">Transmembrane</keyword>
<evidence type="ECO:0008006" key="5">
    <source>
        <dbReference type="Google" id="ProtNLM"/>
    </source>
</evidence>
<dbReference type="InterPro" id="IPR006597">
    <property type="entry name" value="Sel1-like"/>
</dbReference>
<dbReference type="AlphaFoldDB" id="A0AAJ0U3G0"/>
<dbReference type="PANTHER" id="PTHR43628">
    <property type="entry name" value="ACTIVATOR OF C KINASE PROTEIN 1-RELATED"/>
    <property type="match status" value="1"/>
</dbReference>
<protein>
    <recommendedName>
        <fullName evidence="5">Sel1 repeat family protein</fullName>
    </recommendedName>
</protein>
<keyword evidence="2" id="KW-0472">Membrane</keyword>
<accession>A0AAJ0U3G0</accession>
<dbReference type="Pfam" id="PF08238">
    <property type="entry name" value="Sel1"/>
    <property type="match status" value="4"/>
</dbReference>
<feature type="region of interest" description="Disordered" evidence="1">
    <location>
        <begin position="1"/>
        <end position="24"/>
    </location>
</feature>
<dbReference type="PANTHER" id="PTHR43628:SF1">
    <property type="entry name" value="CHITIN SYNTHASE REGULATORY FACTOR 2-RELATED"/>
    <property type="match status" value="1"/>
</dbReference>